<proteinExistence type="predicted"/>
<evidence type="ECO:0000313" key="2">
    <source>
        <dbReference type="EMBL" id="JAG30115.1"/>
    </source>
</evidence>
<evidence type="ECO:0000313" key="1">
    <source>
        <dbReference type="EMBL" id="JAG30114.1"/>
    </source>
</evidence>
<name>A0A0A9YKU1_LYGHE</name>
<dbReference type="EMBL" id="GBHO01013489">
    <property type="protein sequence ID" value="JAG30115.1"/>
    <property type="molecule type" value="Transcribed_RNA"/>
</dbReference>
<accession>A0A0A9YKU1</accession>
<dbReference type="AlphaFoldDB" id="A0A0A9YKU1"/>
<gene>
    <name evidence="2" type="primary">Kpna5_2</name>
    <name evidence="1" type="synonym">Kpna5_0</name>
    <name evidence="1" type="ORF">CM83_6536</name>
    <name evidence="2" type="ORF">CM83_6544</name>
</gene>
<dbReference type="EMBL" id="GBHO01013490">
    <property type="protein sequence ID" value="JAG30114.1"/>
    <property type="molecule type" value="Transcribed_RNA"/>
</dbReference>
<protein>
    <submittedName>
        <fullName evidence="2">Importin subunit alpha-6</fullName>
    </submittedName>
</protein>
<organism evidence="2">
    <name type="scientific">Lygus hesperus</name>
    <name type="common">Western plant bug</name>
    <dbReference type="NCBI Taxonomy" id="30085"/>
    <lineage>
        <taxon>Eukaryota</taxon>
        <taxon>Metazoa</taxon>
        <taxon>Ecdysozoa</taxon>
        <taxon>Arthropoda</taxon>
        <taxon>Hexapoda</taxon>
        <taxon>Insecta</taxon>
        <taxon>Pterygota</taxon>
        <taxon>Neoptera</taxon>
        <taxon>Paraneoptera</taxon>
        <taxon>Hemiptera</taxon>
        <taxon>Heteroptera</taxon>
        <taxon>Panheteroptera</taxon>
        <taxon>Cimicomorpha</taxon>
        <taxon>Miridae</taxon>
        <taxon>Mirini</taxon>
        <taxon>Lygus</taxon>
    </lineage>
</organism>
<reference evidence="2" key="1">
    <citation type="journal article" date="2014" name="PLoS ONE">
        <title>Transcriptome-Based Identification of ABC Transporters in the Western Tarnished Plant Bug Lygus hesperus.</title>
        <authorList>
            <person name="Hull J.J."/>
            <person name="Chaney K."/>
            <person name="Geib S.M."/>
            <person name="Fabrick J.A."/>
            <person name="Brent C.S."/>
            <person name="Walsh D."/>
            <person name="Lavine L.C."/>
        </authorList>
    </citation>
    <scope>NUCLEOTIDE SEQUENCE</scope>
</reference>
<sequence length="194" mass="21825">MRVRCALYTANPHTPPRSKLNYKYEETLDGVNAISDHINSSRFTLRFLLGINNLAALIKERKNPSKDEFAKLRMFQKLLTVAYSMLELPCYIKMVAPKLLPNVDTSQLARASCQCLTISVLIELSLLAKRYKEASPGDRKAMIPSFVGGFCDLTCLFNSSLPPEKQFLPPYCGAVMTTISSLISFYRNWSATEV</sequence>
<reference evidence="2" key="2">
    <citation type="submission" date="2014-07" db="EMBL/GenBank/DDBJ databases">
        <authorList>
            <person name="Hull J."/>
        </authorList>
    </citation>
    <scope>NUCLEOTIDE SEQUENCE</scope>
</reference>